<dbReference type="EMBL" id="CP098740">
    <property type="protein sequence ID" value="UZK54055.1"/>
    <property type="molecule type" value="Genomic_DNA"/>
</dbReference>
<organism evidence="1 2">
    <name type="scientific">Streptomyces drozdowiczii</name>
    <dbReference type="NCBI Taxonomy" id="202862"/>
    <lineage>
        <taxon>Bacteria</taxon>
        <taxon>Bacillati</taxon>
        <taxon>Actinomycetota</taxon>
        <taxon>Actinomycetes</taxon>
        <taxon>Kitasatosporales</taxon>
        <taxon>Streptomycetaceae</taxon>
        <taxon>Streptomyces</taxon>
    </lineage>
</organism>
<name>A0ABY6PPM0_9ACTN</name>
<evidence type="ECO:0000313" key="1">
    <source>
        <dbReference type="EMBL" id="UZK54055.1"/>
    </source>
</evidence>
<gene>
    <name evidence="1" type="ORF">NEH16_07740</name>
</gene>
<keyword evidence="2" id="KW-1185">Reference proteome</keyword>
<protein>
    <submittedName>
        <fullName evidence="1">Uncharacterized protein</fullName>
    </submittedName>
</protein>
<dbReference type="Proteomes" id="UP001164963">
    <property type="component" value="Chromosome"/>
</dbReference>
<dbReference type="RefSeq" id="WP_265540455.1">
    <property type="nucleotide sequence ID" value="NZ_CP098740.1"/>
</dbReference>
<reference evidence="1" key="1">
    <citation type="journal article" date="2022" name="Front. Microbiol.">
        <title>Mirubactin C rescues the lethal effect of cell wall biosynthesis mutations in Bacillus subtilis.</title>
        <authorList>
            <person name="Kepplinger B."/>
            <person name="Wen X."/>
            <person name="Tyler A.R."/>
            <person name="Kim B.Y."/>
            <person name="Brown J."/>
            <person name="Banks P."/>
            <person name="Dashti Y."/>
            <person name="Mackenzie E.S."/>
            <person name="Wills C."/>
            <person name="Kawai Y."/>
            <person name="Waldron K.J."/>
            <person name="Allenby N.E.E."/>
            <person name="Wu L.J."/>
            <person name="Hall M.J."/>
            <person name="Errington J."/>
        </authorList>
    </citation>
    <scope>NUCLEOTIDE SEQUENCE</scope>
    <source>
        <strain evidence="1">MDA8-470</strain>
    </source>
</reference>
<accession>A0ABY6PPM0</accession>
<sequence length="76" mass="7821">MDQEQTGDLIFEALAHAVAGNADEAATTLMKIGQASNDSRMYGVCCAIASAGTHALGLVYGDQAPTRAPAYTSSRS</sequence>
<evidence type="ECO:0000313" key="2">
    <source>
        <dbReference type="Proteomes" id="UP001164963"/>
    </source>
</evidence>
<proteinExistence type="predicted"/>